<evidence type="ECO:0000256" key="1">
    <source>
        <dbReference type="SAM" id="SignalP"/>
    </source>
</evidence>
<sequence>MIHVIFIITLHLRLSSSNNVEDWDSYGSVVGHIYRSEALRTYDNECALVDLPHRMEALRICTRTRNLAF</sequence>
<feature type="signal peptide" evidence="1">
    <location>
        <begin position="1"/>
        <end position="17"/>
    </location>
</feature>
<gene>
    <name evidence="2" type="primary">Acey_s0227.g2808</name>
    <name evidence="2" type="ORF">Y032_0227g2808</name>
</gene>
<keyword evidence="1" id="KW-0732">Signal</keyword>
<reference evidence="3" key="1">
    <citation type="journal article" date="2015" name="Nat. Genet.">
        <title>The genome and transcriptome of the zoonotic hookworm Ancylostoma ceylanicum identify infection-specific gene families.</title>
        <authorList>
            <person name="Schwarz E.M."/>
            <person name="Hu Y."/>
            <person name="Antoshechkin I."/>
            <person name="Miller M.M."/>
            <person name="Sternberg P.W."/>
            <person name="Aroian R.V."/>
        </authorList>
    </citation>
    <scope>NUCLEOTIDE SEQUENCE</scope>
    <source>
        <strain evidence="3">HY135</strain>
    </source>
</reference>
<dbReference type="EMBL" id="JARK01001563">
    <property type="protein sequence ID" value="EYB89817.1"/>
    <property type="molecule type" value="Genomic_DNA"/>
</dbReference>
<keyword evidence="3" id="KW-1185">Reference proteome</keyword>
<comment type="caution">
    <text evidence="2">The sequence shown here is derived from an EMBL/GenBank/DDBJ whole genome shotgun (WGS) entry which is preliminary data.</text>
</comment>
<dbReference type="AlphaFoldDB" id="A0A016SHE7"/>
<organism evidence="2 3">
    <name type="scientific">Ancylostoma ceylanicum</name>
    <dbReference type="NCBI Taxonomy" id="53326"/>
    <lineage>
        <taxon>Eukaryota</taxon>
        <taxon>Metazoa</taxon>
        <taxon>Ecdysozoa</taxon>
        <taxon>Nematoda</taxon>
        <taxon>Chromadorea</taxon>
        <taxon>Rhabditida</taxon>
        <taxon>Rhabditina</taxon>
        <taxon>Rhabditomorpha</taxon>
        <taxon>Strongyloidea</taxon>
        <taxon>Ancylostomatidae</taxon>
        <taxon>Ancylostomatinae</taxon>
        <taxon>Ancylostoma</taxon>
    </lineage>
</organism>
<proteinExistence type="predicted"/>
<feature type="chain" id="PRO_5001489465" description="Secreted protein" evidence="1">
    <location>
        <begin position="18"/>
        <end position="69"/>
    </location>
</feature>
<dbReference type="Proteomes" id="UP000024635">
    <property type="component" value="Unassembled WGS sequence"/>
</dbReference>
<name>A0A016SHE7_9BILA</name>
<protein>
    <recommendedName>
        <fullName evidence="4">Secreted protein</fullName>
    </recommendedName>
</protein>
<evidence type="ECO:0008006" key="4">
    <source>
        <dbReference type="Google" id="ProtNLM"/>
    </source>
</evidence>
<accession>A0A016SHE7</accession>
<evidence type="ECO:0000313" key="3">
    <source>
        <dbReference type="Proteomes" id="UP000024635"/>
    </source>
</evidence>
<evidence type="ECO:0000313" key="2">
    <source>
        <dbReference type="EMBL" id="EYB89817.1"/>
    </source>
</evidence>